<dbReference type="Proteomes" id="UP000094622">
    <property type="component" value="Unassembled WGS sequence"/>
</dbReference>
<keyword evidence="10 13" id="KW-1133">Transmembrane helix</keyword>
<dbReference type="Pfam" id="PF13493">
    <property type="entry name" value="DUF4118"/>
    <property type="match status" value="1"/>
</dbReference>
<dbReference type="InterPro" id="IPR005467">
    <property type="entry name" value="His_kinase_dom"/>
</dbReference>
<gene>
    <name evidence="15" type="primary">pdtaS</name>
    <name evidence="15" type="ORF">A6302_00443</name>
</gene>
<dbReference type="InterPro" id="IPR011495">
    <property type="entry name" value="Sig_transdc_His_kin_sub2_dim/P"/>
</dbReference>
<evidence type="ECO:0000256" key="2">
    <source>
        <dbReference type="ARBA" id="ARBA00004141"/>
    </source>
</evidence>
<keyword evidence="5 15" id="KW-0808">Transferase</keyword>
<dbReference type="InterPro" id="IPR036890">
    <property type="entry name" value="HATPase_C_sf"/>
</dbReference>
<evidence type="ECO:0000256" key="7">
    <source>
        <dbReference type="ARBA" id="ARBA00022741"/>
    </source>
</evidence>
<keyword evidence="12 13" id="KW-0472">Membrane</keyword>
<dbReference type="RefSeq" id="WP_069305635.1">
    <property type="nucleotide sequence ID" value="NZ_MCRJ01000005.1"/>
</dbReference>
<feature type="transmembrane region" description="Helical" evidence="13">
    <location>
        <begin position="44"/>
        <end position="71"/>
    </location>
</feature>
<evidence type="ECO:0000256" key="1">
    <source>
        <dbReference type="ARBA" id="ARBA00000085"/>
    </source>
</evidence>
<evidence type="ECO:0000256" key="8">
    <source>
        <dbReference type="ARBA" id="ARBA00022777"/>
    </source>
</evidence>
<feature type="domain" description="Histidine kinase" evidence="14">
    <location>
        <begin position="130"/>
        <end position="320"/>
    </location>
</feature>
<evidence type="ECO:0000256" key="10">
    <source>
        <dbReference type="ARBA" id="ARBA00022989"/>
    </source>
</evidence>
<keyword evidence="9" id="KW-0067">ATP-binding</keyword>
<evidence type="ECO:0000256" key="13">
    <source>
        <dbReference type="SAM" id="Phobius"/>
    </source>
</evidence>
<comment type="subcellular location">
    <subcellularLocation>
        <location evidence="2">Membrane</location>
        <topology evidence="2">Multi-pass membrane protein</topology>
    </subcellularLocation>
</comment>
<keyword evidence="7" id="KW-0547">Nucleotide-binding</keyword>
<accession>A0A1E3H7H2</accession>
<dbReference type="Pfam" id="PF07568">
    <property type="entry name" value="HisKA_2"/>
    <property type="match status" value="1"/>
</dbReference>
<dbReference type="InterPro" id="IPR003594">
    <property type="entry name" value="HATPase_dom"/>
</dbReference>
<dbReference type="GO" id="GO:0004673">
    <property type="term" value="F:protein histidine kinase activity"/>
    <property type="evidence" value="ECO:0007669"/>
    <property type="project" value="UniProtKB-EC"/>
</dbReference>
<dbReference type="EC" id="2.7.13.3" evidence="3"/>
<protein>
    <recommendedName>
        <fullName evidence="3">histidine kinase</fullName>
        <ecNumber evidence="3">2.7.13.3</ecNumber>
    </recommendedName>
</protein>
<evidence type="ECO:0000256" key="6">
    <source>
        <dbReference type="ARBA" id="ARBA00022692"/>
    </source>
</evidence>
<dbReference type="GO" id="GO:0000160">
    <property type="term" value="P:phosphorelay signal transduction system"/>
    <property type="evidence" value="ECO:0007669"/>
    <property type="project" value="UniProtKB-KW"/>
</dbReference>
<dbReference type="GO" id="GO:0016020">
    <property type="term" value="C:membrane"/>
    <property type="evidence" value="ECO:0007669"/>
    <property type="project" value="UniProtKB-SubCell"/>
</dbReference>
<dbReference type="InterPro" id="IPR004358">
    <property type="entry name" value="Sig_transdc_His_kin-like_C"/>
</dbReference>
<proteinExistence type="predicted"/>
<dbReference type="PANTHER" id="PTHR43065">
    <property type="entry name" value="SENSOR HISTIDINE KINASE"/>
    <property type="match status" value="1"/>
</dbReference>
<evidence type="ECO:0000256" key="12">
    <source>
        <dbReference type="ARBA" id="ARBA00023136"/>
    </source>
</evidence>
<dbReference type="EMBL" id="MCRJ01000005">
    <property type="protein sequence ID" value="ODN72254.1"/>
    <property type="molecule type" value="Genomic_DNA"/>
</dbReference>
<dbReference type="PROSITE" id="PS50109">
    <property type="entry name" value="HIS_KIN"/>
    <property type="match status" value="1"/>
</dbReference>
<keyword evidence="8 15" id="KW-0418">Kinase</keyword>
<keyword evidence="11" id="KW-0902">Two-component regulatory system</keyword>
<evidence type="ECO:0000256" key="3">
    <source>
        <dbReference type="ARBA" id="ARBA00012438"/>
    </source>
</evidence>
<organism evidence="15 16">
    <name type="scientific">Methylobrevis pamukkalensis</name>
    <dbReference type="NCBI Taxonomy" id="1439726"/>
    <lineage>
        <taxon>Bacteria</taxon>
        <taxon>Pseudomonadati</taxon>
        <taxon>Pseudomonadota</taxon>
        <taxon>Alphaproteobacteria</taxon>
        <taxon>Hyphomicrobiales</taxon>
        <taxon>Pleomorphomonadaceae</taxon>
        <taxon>Methylobrevis</taxon>
    </lineage>
</organism>
<evidence type="ECO:0000256" key="4">
    <source>
        <dbReference type="ARBA" id="ARBA00022553"/>
    </source>
</evidence>
<evidence type="ECO:0000259" key="14">
    <source>
        <dbReference type="PROSITE" id="PS50109"/>
    </source>
</evidence>
<evidence type="ECO:0000256" key="9">
    <source>
        <dbReference type="ARBA" id="ARBA00022840"/>
    </source>
</evidence>
<dbReference type="GO" id="GO:0005524">
    <property type="term" value="F:ATP binding"/>
    <property type="evidence" value="ECO:0007669"/>
    <property type="project" value="UniProtKB-KW"/>
</dbReference>
<keyword evidence="6 13" id="KW-0812">Transmembrane</keyword>
<keyword evidence="16" id="KW-1185">Reference proteome</keyword>
<name>A0A1E3H7H2_9HYPH</name>
<dbReference type="Pfam" id="PF02518">
    <property type="entry name" value="HATPase_c"/>
    <property type="match status" value="1"/>
</dbReference>
<evidence type="ECO:0000313" key="15">
    <source>
        <dbReference type="EMBL" id="ODN72254.1"/>
    </source>
</evidence>
<dbReference type="InterPro" id="IPR025201">
    <property type="entry name" value="KdpD_TM"/>
</dbReference>
<evidence type="ECO:0000256" key="11">
    <source>
        <dbReference type="ARBA" id="ARBA00023012"/>
    </source>
</evidence>
<comment type="caution">
    <text evidence="15">The sequence shown here is derived from an EMBL/GenBank/DDBJ whole genome shotgun (WGS) entry which is preliminary data.</text>
</comment>
<dbReference type="PANTHER" id="PTHR43065:SF23">
    <property type="entry name" value="SENSOR HISTIDINE KINASE PDTAS"/>
    <property type="match status" value="1"/>
</dbReference>
<evidence type="ECO:0000256" key="5">
    <source>
        <dbReference type="ARBA" id="ARBA00022679"/>
    </source>
</evidence>
<dbReference type="InterPro" id="IPR038318">
    <property type="entry name" value="KdpD_sf"/>
</dbReference>
<evidence type="ECO:0000313" key="16">
    <source>
        <dbReference type="Proteomes" id="UP000094622"/>
    </source>
</evidence>
<dbReference type="Gene3D" id="3.30.565.10">
    <property type="entry name" value="Histidine kinase-like ATPase, C-terminal domain"/>
    <property type="match status" value="1"/>
</dbReference>
<dbReference type="AlphaFoldDB" id="A0A1E3H7H2"/>
<dbReference type="PRINTS" id="PR00344">
    <property type="entry name" value="BCTRLSENSOR"/>
</dbReference>
<dbReference type="Gene3D" id="1.20.120.620">
    <property type="entry name" value="Backbone structure of the membrane domain of e. Coli histidine kinase receptor kdpd"/>
    <property type="match status" value="1"/>
</dbReference>
<keyword evidence="4" id="KW-0597">Phosphoprotein</keyword>
<reference evidence="15 16" key="1">
    <citation type="submission" date="2016-07" db="EMBL/GenBank/DDBJ databases">
        <title>Draft Genome Sequence of Methylobrevis pamukkalensis PK2.</title>
        <authorList>
            <person name="Vasilenko O.V."/>
            <person name="Doronina N.V."/>
            <person name="Shmareva M.N."/>
            <person name="Tarlachkov S.V."/>
            <person name="Mustakhimov I."/>
            <person name="Trotsenko Y.A."/>
        </authorList>
    </citation>
    <scope>NUCLEOTIDE SEQUENCE [LARGE SCALE GENOMIC DNA]</scope>
    <source>
        <strain evidence="15 16">PK2</strain>
    </source>
</reference>
<feature type="transmembrane region" description="Helical" evidence="13">
    <location>
        <begin position="83"/>
        <end position="103"/>
    </location>
</feature>
<comment type="catalytic activity">
    <reaction evidence="1">
        <text>ATP + protein L-histidine = ADP + protein N-phospho-L-histidine.</text>
        <dbReference type="EC" id="2.7.13.3"/>
    </reaction>
</comment>
<sequence length="320" mass="33648">MTTRAPRLGMLVAVGSVVAAALCRYLADSLLPPGFPFLTFFPAVILTAFFYGLWPGIVAALLSTAAAWQFFMPHGPEATRGTVVALVFFASVTAVDLAIIHFMQVAQDRLRRERALSARLAEENRTLLHEAQHRISNNLQMLSSLLSLQKSGVRDEAARQAIGEAASRVKLIGKIQRDLYGRAEGEAAALIEELARDTLAAAGASHVTLTADLGNLPLSPDVVTPIGLVVLELVSNSVEHGGSGRPLAITVTLRRDGTDAVLTVVDDGIGLAPGFDPAAGRSLGLRLVQALTQQIGGVIAFSSGDGGIGTRVDLRFPAAA</sequence>
<dbReference type="SUPFAM" id="SSF55874">
    <property type="entry name" value="ATPase domain of HSP90 chaperone/DNA topoisomerase II/histidine kinase"/>
    <property type="match status" value="1"/>
</dbReference>
<dbReference type="SMART" id="SM00387">
    <property type="entry name" value="HATPase_c"/>
    <property type="match status" value="1"/>
</dbReference>